<dbReference type="EMBL" id="VSRR010000542">
    <property type="protein sequence ID" value="MPC16853.1"/>
    <property type="molecule type" value="Genomic_DNA"/>
</dbReference>
<gene>
    <name evidence="2" type="ORF">E2C01_009691</name>
</gene>
<keyword evidence="3" id="KW-1185">Reference proteome</keyword>
<organism evidence="2 3">
    <name type="scientific">Portunus trituberculatus</name>
    <name type="common">Swimming crab</name>
    <name type="synonym">Neptunus trituberculatus</name>
    <dbReference type="NCBI Taxonomy" id="210409"/>
    <lineage>
        <taxon>Eukaryota</taxon>
        <taxon>Metazoa</taxon>
        <taxon>Ecdysozoa</taxon>
        <taxon>Arthropoda</taxon>
        <taxon>Crustacea</taxon>
        <taxon>Multicrustacea</taxon>
        <taxon>Malacostraca</taxon>
        <taxon>Eumalacostraca</taxon>
        <taxon>Eucarida</taxon>
        <taxon>Decapoda</taxon>
        <taxon>Pleocyemata</taxon>
        <taxon>Brachyura</taxon>
        <taxon>Eubrachyura</taxon>
        <taxon>Portunoidea</taxon>
        <taxon>Portunidae</taxon>
        <taxon>Portuninae</taxon>
        <taxon>Portunus</taxon>
    </lineage>
</organism>
<proteinExistence type="predicted"/>
<evidence type="ECO:0000313" key="2">
    <source>
        <dbReference type="EMBL" id="MPC16853.1"/>
    </source>
</evidence>
<sequence>MREQGVCESGRVCGTVAPLHGQSPHLGQDDVTQGRVGADPLILHEPHKELPQVGRLAHVPRPGHRKLHHHHHHHHGHRRKRASSKLDFTERNISQ</sequence>
<comment type="caution">
    <text evidence="2">The sequence shown here is derived from an EMBL/GenBank/DDBJ whole genome shotgun (WGS) entry which is preliminary data.</text>
</comment>
<reference evidence="2 3" key="1">
    <citation type="submission" date="2019-05" db="EMBL/GenBank/DDBJ databases">
        <title>Another draft genome of Portunus trituberculatus and its Hox gene families provides insights of decapod evolution.</title>
        <authorList>
            <person name="Jeong J.-H."/>
            <person name="Song I."/>
            <person name="Kim S."/>
            <person name="Choi T."/>
            <person name="Kim D."/>
            <person name="Ryu S."/>
            <person name="Kim W."/>
        </authorList>
    </citation>
    <scope>NUCLEOTIDE SEQUENCE [LARGE SCALE GENOMIC DNA]</scope>
    <source>
        <tissue evidence="2">Muscle</tissue>
    </source>
</reference>
<feature type="region of interest" description="Disordered" evidence="1">
    <location>
        <begin position="61"/>
        <end position="95"/>
    </location>
</feature>
<accession>A0A5B7D6G2</accession>
<protein>
    <submittedName>
        <fullName evidence="2">Uncharacterized protein</fullName>
    </submittedName>
</protein>
<feature type="compositionally biased region" description="Basic residues" evidence="1">
    <location>
        <begin position="61"/>
        <end position="83"/>
    </location>
</feature>
<name>A0A5B7D6G2_PORTR</name>
<dbReference type="Proteomes" id="UP000324222">
    <property type="component" value="Unassembled WGS sequence"/>
</dbReference>
<evidence type="ECO:0000313" key="3">
    <source>
        <dbReference type="Proteomes" id="UP000324222"/>
    </source>
</evidence>
<evidence type="ECO:0000256" key="1">
    <source>
        <dbReference type="SAM" id="MobiDB-lite"/>
    </source>
</evidence>
<dbReference type="AlphaFoldDB" id="A0A5B7D6G2"/>